<dbReference type="GO" id="GO:0098998">
    <property type="term" value="C:extrinsic component of postsynaptic early endosome membrane"/>
    <property type="evidence" value="ECO:0007669"/>
    <property type="project" value="TreeGrafter"/>
</dbReference>
<evidence type="ECO:0000256" key="1">
    <source>
        <dbReference type="SAM" id="Coils"/>
    </source>
</evidence>
<dbReference type="EMBL" id="VSRR010000025">
    <property type="protein sequence ID" value="MPC08320.1"/>
    <property type="molecule type" value="Genomic_DNA"/>
</dbReference>
<protein>
    <submittedName>
        <fullName evidence="3">GRIP1-associated protein 1</fullName>
    </submittedName>
</protein>
<dbReference type="OrthoDB" id="5583482at2759"/>
<proteinExistence type="predicted"/>
<dbReference type="GO" id="GO:0099152">
    <property type="term" value="P:regulation of neurotransmitter receptor transport, endosome to postsynaptic membrane"/>
    <property type="evidence" value="ECO:0007669"/>
    <property type="project" value="TreeGrafter"/>
</dbReference>
<evidence type="ECO:0000313" key="3">
    <source>
        <dbReference type="EMBL" id="MPC08320.1"/>
    </source>
</evidence>
<evidence type="ECO:0000256" key="2">
    <source>
        <dbReference type="SAM" id="MobiDB-lite"/>
    </source>
</evidence>
<evidence type="ECO:0000313" key="4">
    <source>
        <dbReference type="Proteomes" id="UP000324222"/>
    </source>
</evidence>
<dbReference type="GO" id="GO:0099158">
    <property type="term" value="P:regulation of recycling endosome localization within postsynapse"/>
    <property type="evidence" value="ECO:0007669"/>
    <property type="project" value="TreeGrafter"/>
</dbReference>
<dbReference type="InterPro" id="IPR026204">
    <property type="entry name" value="GRIPAP1"/>
</dbReference>
<feature type="coiled-coil region" evidence="1">
    <location>
        <begin position="231"/>
        <end position="297"/>
    </location>
</feature>
<keyword evidence="1" id="KW-0175">Coiled coil</keyword>
<comment type="caution">
    <text evidence="3">The sequence shown here is derived from an EMBL/GenBank/DDBJ whole genome shotgun (WGS) entry which is preliminary data.</text>
</comment>
<feature type="compositionally biased region" description="Polar residues" evidence="2">
    <location>
        <begin position="16"/>
        <end position="26"/>
    </location>
</feature>
<name>A0A5B7CGA1_PORTR</name>
<sequence length="328" mass="37182">MGGARSSDVHCPSEGRQMNQLMNQPISRPRKAADPVHEPANQRVAPSTLHILTSPIKHWPCRSFLNSSEEASAELVGNKLTSLHLTHVEELKQSLGDVESKLTECRSNLAEKCARYEAALDSVQQLEHKLQSAEEGVLEARNATLHKAKECQGIEIDGKIMELSDLNTKLMQLQQEKITLMEFNEKLKGDVEVAQKKAQEDLDRVTAEKCQDIENLKWEYKKEKSDLHTQLEISTIQRQEAEDTVEALKRKVADGEEEQRIHERKGVTLLKDLKKQLMAERKRADRLQEKLSQLLTDPAQLTAITISDKTARRYSTERAQSSLFPIFG</sequence>
<feature type="region of interest" description="Disordered" evidence="2">
    <location>
        <begin position="1"/>
        <end position="42"/>
    </location>
</feature>
<dbReference type="PANTHER" id="PTHR18978:SF1">
    <property type="entry name" value="GRIP1-ASSOCIATED PROTEIN 1"/>
    <property type="match status" value="1"/>
</dbReference>
<feature type="coiled-coil region" evidence="1">
    <location>
        <begin position="88"/>
        <end position="176"/>
    </location>
</feature>
<dbReference type="Proteomes" id="UP000324222">
    <property type="component" value="Unassembled WGS sequence"/>
</dbReference>
<dbReference type="PANTHER" id="PTHR18978">
    <property type="entry name" value="GRIP-1 ASSOCIATED PROTEIN 1"/>
    <property type="match status" value="1"/>
</dbReference>
<reference evidence="3 4" key="1">
    <citation type="submission" date="2019-05" db="EMBL/GenBank/DDBJ databases">
        <title>Another draft genome of Portunus trituberculatus and its Hox gene families provides insights of decapod evolution.</title>
        <authorList>
            <person name="Jeong J.-H."/>
            <person name="Song I."/>
            <person name="Kim S."/>
            <person name="Choi T."/>
            <person name="Kim D."/>
            <person name="Ryu S."/>
            <person name="Kim W."/>
        </authorList>
    </citation>
    <scope>NUCLEOTIDE SEQUENCE [LARGE SCALE GENOMIC DNA]</scope>
    <source>
        <tissue evidence="3">Muscle</tissue>
    </source>
</reference>
<dbReference type="GO" id="GO:0098837">
    <property type="term" value="C:postsynaptic recycling endosome"/>
    <property type="evidence" value="ECO:0007669"/>
    <property type="project" value="TreeGrafter"/>
</dbReference>
<dbReference type="AlphaFoldDB" id="A0A5B7CGA1"/>
<accession>A0A5B7CGA1</accession>
<dbReference type="GO" id="GO:0098887">
    <property type="term" value="P:neurotransmitter receptor transport, endosome to postsynaptic membrane"/>
    <property type="evidence" value="ECO:0007669"/>
    <property type="project" value="TreeGrafter"/>
</dbReference>
<dbReference type="GO" id="GO:0098978">
    <property type="term" value="C:glutamatergic synapse"/>
    <property type="evidence" value="ECO:0007669"/>
    <property type="project" value="TreeGrafter"/>
</dbReference>
<organism evidence="3 4">
    <name type="scientific">Portunus trituberculatus</name>
    <name type="common">Swimming crab</name>
    <name type="synonym">Neptunus trituberculatus</name>
    <dbReference type="NCBI Taxonomy" id="210409"/>
    <lineage>
        <taxon>Eukaryota</taxon>
        <taxon>Metazoa</taxon>
        <taxon>Ecdysozoa</taxon>
        <taxon>Arthropoda</taxon>
        <taxon>Crustacea</taxon>
        <taxon>Multicrustacea</taxon>
        <taxon>Malacostraca</taxon>
        <taxon>Eumalacostraca</taxon>
        <taxon>Eucarida</taxon>
        <taxon>Decapoda</taxon>
        <taxon>Pleocyemata</taxon>
        <taxon>Brachyura</taxon>
        <taxon>Eubrachyura</taxon>
        <taxon>Portunoidea</taxon>
        <taxon>Portunidae</taxon>
        <taxon>Portuninae</taxon>
        <taxon>Portunus</taxon>
    </lineage>
</organism>
<dbReference type="GO" id="GO:1905244">
    <property type="term" value="P:regulation of modification of synaptic structure"/>
    <property type="evidence" value="ECO:0007669"/>
    <property type="project" value="TreeGrafter"/>
</dbReference>
<gene>
    <name evidence="3" type="primary">Gripap1_0</name>
    <name evidence="3" type="ORF">E2C01_000902</name>
</gene>
<keyword evidence="4" id="KW-1185">Reference proteome</keyword>